<sequence length="287" mass="31591">MSDTQEVYPLARDEAESSRLNEQHNFLVHVTEGLIDSSIPLEDIATVADVGTGTGIWLFDTQNHLNAKIKIPNSPPRTFHGFDISSAQFPPSTPAGIELSVQDVLKPFPPEHHNRYDLVNVRMLVTGLAEKEYATAVENLVAILKPGGYLQWVELDCTALPDSKDTQDPRATTVVSTWLKFFELNKLSVSAPATVADAYKQSGLLDIINTSFQLDNRGEDLRAKARKWQLQAFSAVMPPVMLATGRAKDAAEAREKTDEAIRELGLYFEVGEVVGLAFGRVVGRKSV</sequence>
<name>A0A7R7XJK5_9EURO</name>
<dbReference type="EMBL" id="AP024445">
    <property type="protein sequence ID" value="BCS22444.1"/>
    <property type="molecule type" value="Genomic_DNA"/>
</dbReference>
<dbReference type="RefSeq" id="XP_041554638.1">
    <property type="nucleotide sequence ID" value="XM_041701788.1"/>
</dbReference>
<dbReference type="CDD" id="cd02440">
    <property type="entry name" value="AdoMet_MTases"/>
    <property type="match status" value="1"/>
</dbReference>
<evidence type="ECO:0000313" key="2">
    <source>
        <dbReference type="Proteomes" id="UP000654913"/>
    </source>
</evidence>
<proteinExistence type="predicted"/>
<accession>A0A7R7XJK5</accession>
<reference evidence="1" key="2">
    <citation type="submission" date="2021-02" db="EMBL/GenBank/DDBJ databases">
        <title>Aspergillus puulaauensis MK2 genome sequence.</title>
        <authorList>
            <person name="Futagami T."/>
            <person name="Mori K."/>
            <person name="Kadooka C."/>
            <person name="Tanaka T."/>
        </authorList>
    </citation>
    <scope>NUCLEOTIDE SEQUENCE</scope>
    <source>
        <strain evidence="1">MK2</strain>
    </source>
</reference>
<protein>
    <recommendedName>
        <fullName evidence="3">S-adenosyl-L-methionine-dependent methyltransferase</fullName>
    </recommendedName>
</protein>
<dbReference type="Gene3D" id="3.40.50.150">
    <property type="entry name" value="Vaccinia Virus protein VP39"/>
    <property type="match status" value="1"/>
</dbReference>
<dbReference type="InterPro" id="IPR029063">
    <property type="entry name" value="SAM-dependent_MTases_sf"/>
</dbReference>
<evidence type="ECO:0008006" key="3">
    <source>
        <dbReference type="Google" id="ProtNLM"/>
    </source>
</evidence>
<dbReference type="Proteomes" id="UP000654913">
    <property type="component" value="Chromosome 3"/>
</dbReference>
<dbReference type="GeneID" id="64972449"/>
<dbReference type="PANTHER" id="PTHR43591:SF50">
    <property type="entry name" value="METHYLTRANSFERASE DOMAIN-CONTAINING PROTEIN-RELATED"/>
    <property type="match status" value="1"/>
</dbReference>
<dbReference type="OrthoDB" id="417697at2759"/>
<dbReference type="SUPFAM" id="SSF53335">
    <property type="entry name" value="S-adenosyl-L-methionine-dependent methyltransferases"/>
    <property type="match status" value="1"/>
</dbReference>
<reference evidence="1" key="1">
    <citation type="submission" date="2021-01" db="EMBL/GenBank/DDBJ databases">
        <authorList>
            <consortium name="Aspergillus puulaauensis MK2 genome sequencing consortium"/>
            <person name="Kazuki M."/>
            <person name="Futagami T."/>
        </authorList>
    </citation>
    <scope>NUCLEOTIDE SEQUENCE</scope>
    <source>
        <strain evidence="1">MK2</strain>
    </source>
</reference>
<dbReference type="KEGG" id="apuu:APUU_30669S"/>
<organism evidence="1 2">
    <name type="scientific">Aspergillus puulaauensis</name>
    <dbReference type="NCBI Taxonomy" id="1220207"/>
    <lineage>
        <taxon>Eukaryota</taxon>
        <taxon>Fungi</taxon>
        <taxon>Dikarya</taxon>
        <taxon>Ascomycota</taxon>
        <taxon>Pezizomycotina</taxon>
        <taxon>Eurotiomycetes</taxon>
        <taxon>Eurotiomycetidae</taxon>
        <taxon>Eurotiales</taxon>
        <taxon>Aspergillaceae</taxon>
        <taxon>Aspergillus</taxon>
    </lineage>
</organism>
<dbReference type="AlphaFoldDB" id="A0A7R7XJK5"/>
<evidence type="ECO:0000313" key="1">
    <source>
        <dbReference type="EMBL" id="BCS22444.1"/>
    </source>
</evidence>
<dbReference type="PANTHER" id="PTHR43591">
    <property type="entry name" value="METHYLTRANSFERASE"/>
    <property type="match status" value="1"/>
</dbReference>
<gene>
    <name evidence="1" type="ORF">APUU_30669S</name>
</gene>
<keyword evidence="2" id="KW-1185">Reference proteome</keyword>